<evidence type="ECO:0000313" key="2">
    <source>
        <dbReference type="EMBL" id="NPT43066.1"/>
    </source>
</evidence>
<dbReference type="InterPro" id="IPR006175">
    <property type="entry name" value="YjgF/YER057c/UK114"/>
</dbReference>
<accession>A0ABX2BSI8</accession>
<dbReference type="SUPFAM" id="SSF55298">
    <property type="entry name" value="YjgF-like"/>
    <property type="match status" value="1"/>
</dbReference>
<reference evidence="2 3" key="1">
    <citation type="submission" date="2019-11" db="EMBL/GenBank/DDBJ databases">
        <title>Metabolism of dissolved organic matter in forest soils.</title>
        <authorList>
            <person name="Cyle K.T."/>
            <person name="Wilhelm R.C."/>
            <person name="Martinez C.E."/>
        </authorList>
    </citation>
    <scope>NUCLEOTIDE SEQUENCE [LARGE SCALE GENOMIC DNA]</scope>
    <source>
        <strain evidence="2 3">1N</strain>
    </source>
</reference>
<dbReference type="Gene3D" id="3.30.1330.40">
    <property type="entry name" value="RutC-like"/>
    <property type="match status" value="1"/>
</dbReference>
<dbReference type="EMBL" id="WOEY01000066">
    <property type="protein sequence ID" value="NPT43066.1"/>
    <property type="molecule type" value="Genomic_DNA"/>
</dbReference>
<evidence type="ECO:0000256" key="1">
    <source>
        <dbReference type="ARBA" id="ARBA00010552"/>
    </source>
</evidence>
<comment type="similarity">
    <text evidence="1">Belongs to the RutC family.</text>
</comment>
<dbReference type="Proteomes" id="UP000652198">
    <property type="component" value="Unassembled WGS sequence"/>
</dbReference>
<dbReference type="InterPro" id="IPR035959">
    <property type="entry name" value="RutC-like_sf"/>
</dbReference>
<dbReference type="CDD" id="cd00448">
    <property type="entry name" value="YjgF_YER057c_UK114_family"/>
    <property type="match status" value="1"/>
</dbReference>
<dbReference type="PANTHER" id="PTHR11803">
    <property type="entry name" value="2-IMINOBUTANOATE/2-IMINOPROPANOATE DEAMINASE RIDA"/>
    <property type="match status" value="1"/>
</dbReference>
<gene>
    <name evidence="2" type="ORF">GNZ12_17440</name>
</gene>
<proteinExistence type="inferred from homology"/>
<dbReference type="PANTHER" id="PTHR11803:SF58">
    <property type="entry name" value="PROTEIN HMF1-RELATED"/>
    <property type="match status" value="1"/>
</dbReference>
<organism evidence="2 3">
    <name type="scientific">Paraburkholderia solitsugae</name>
    <dbReference type="NCBI Taxonomy" id="2675748"/>
    <lineage>
        <taxon>Bacteria</taxon>
        <taxon>Pseudomonadati</taxon>
        <taxon>Pseudomonadota</taxon>
        <taxon>Betaproteobacteria</taxon>
        <taxon>Burkholderiales</taxon>
        <taxon>Burkholderiaceae</taxon>
        <taxon>Paraburkholderia</taxon>
    </lineage>
</organism>
<name>A0ABX2BSI8_9BURK</name>
<comment type="caution">
    <text evidence="2">The sequence shown here is derived from an EMBL/GenBank/DDBJ whole genome shotgun (WGS) entry which is preliminary data.</text>
</comment>
<keyword evidence="3" id="KW-1185">Reference proteome</keyword>
<sequence length="198" mass="21521">MWCFRRQTPGGNRPRKRTRAVAPIQNVSQFVKIPISPSQEHEMKNLNRKKTVFIALAGLLAGIGATSSQAKDYITTPDTQARAYSLAVTSENPKKTVYFAGQTGRFGPDGKPIEDFDGQARRAFTELGETLKKSGGNLGDIVSMTVFITDVRNGGHFADIRKDFFPDGKFPGSALITVDGLMGQSKIEIQGVAVIDGK</sequence>
<protein>
    <submittedName>
        <fullName evidence="2">RidA family protein</fullName>
    </submittedName>
</protein>
<evidence type="ECO:0000313" key="3">
    <source>
        <dbReference type="Proteomes" id="UP000652198"/>
    </source>
</evidence>
<dbReference type="Pfam" id="PF01042">
    <property type="entry name" value="Ribonuc_L-PSP"/>
    <property type="match status" value="1"/>
</dbReference>